<accession>A0A0E9V1W6</accession>
<reference evidence="1" key="2">
    <citation type="journal article" date="2015" name="Fish Shellfish Immunol.">
        <title>Early steps in the European eel (Anguilla anguilla)-Vibrio vulnificus interaction in the gills: Role of the RtxA13 toxin.</title>
        <authorList>
            <person name="Callol A."/>
            <person name="Pajuelo D."/>
            <person name="Ebbesson L."/>
            <person name="Teles M."/>
            <person name="MacKenzie S."/>
            <person name="Amaro C."/>
        </authorList>
    </citation>
    <scope>NUCLEOTIDE SEQUENCE</scope>
</reference>
<evidence type="ECO:0000313" key="1">
    <source>
        <dbReference type="EMBL" id="JAH71223.1"/>
    </source>
</evidence>
<name>A0A0E9V1W6_ANGAN</name>
<organism evidence="1">
    <name type="scientific">Anguilla anguilla</name>
    <name type="common">European freshwater eel</name>
    <name type="synonym">Muraena anguilla</name>
    <dbReference type="NCBI Taxonomy" id="7936"/>
    <lineage>
        <taxon>Eukaryota</taxon>
        <taxon>Metazoa</taxon>
        <taxon>Chordata</taxon>
        <taxon>Craniata</taxon>
        <taxon>Vertebrata</taxon>
        <taxon>Euteleostomi</taxon>
        <taxon>Actinopterygii</taxon>
        <taxon>Neopterygii</taxon>
        <taxon>Teleostei</taxon>
        <taxon>Anguilliformes</taxon>
        <taxon>Anguillidae</taxon>
        <taxon>Anguilla</taxon>
    </lineage>
</organism>
<dbReference type="AlphaFoldDB" id="A0A0E9V1W6"/>
<protein>
    <submittedName>
        <fullName evidence="1">Uncharacterized protein</fullName>
    </submittedName>
</protein>
<dbReference type="EMBL" id="GBXM01037354">
    <property type="protein sequence ID" value="JAH71223.1"/>
    <property type="molecule type" value="Transcribed_RNA"/>
</dbReference>
<sequence length="38" mass="4200">MDTKPAACSPLCGGERHCQQRTRLLSSYVFTQRGGKTD</sequence>
<proteinExistence type="predicted"/>
<reference evidence="1" key="1">
    <citation type="submission" date="2014-11" db="EMBL/GenBank/DDBJ databases">
        <authorList>
            <person name="Amaro Gonzalez C."/>
        </authorList>
    </citation>
    <scope>NUCLEOTIDE SEQUENCE</scope>
</reference>